<organism evidence="1 2">
    <name type="scientific">Nostoc cf. commune SO-36</name>
    <dbReference type="NCBI Taxonomy" id="449208"/>
    <lineage>
        <taxon>Bacteria</taxon>
        <taxon>Bacillati</taxon>
        <taxon>Cyanobacteriota</taxon>
        <taxon>Cyanophyceae</taxon>
        <taxon>Nostocales</taxon>
        <taxon>Nostocaceae</taxon>
        <taxon>Nostoc</taxon>
    </lineage>
</organism>
<evidence type="ECO:0000313" key="1">
    <source>
        <dbReference type="EMBL" id="BDI20120.1"/>
    </source>
</evidence>
<gene>
    <name evidence="1" type="ORF">ANSO36C_59220</name>
</gene>
<protein>
    <submittedName>
        <fullName evidence="1">Uncharacterized protein</fullName>
    </submittedName>
</protein>
<dbReference type="EMBL" id="AP025732">
    <property type="protein sequence ID" value="BDI20120.1"/>
    <property type="molecule type" value="Genomic_DNA"/>
</dbReference>
<dbReference type="Proteomes" id="UP001055453">
    <property type="component" value="Chromosome"/>
</dbReference>
<sequence length="76" mass="8292">MSEIENLGVSVEEYLDGLAEGIDVLELKRLEAKGIPTNLALEVMEIVSKVINGTATPEEIVKGLMILTPSLRQQIK</sequence>
<name>A0ABM7ZA55_NOSCO</name>
<keyword evidence="2" id="KW-1185">Reference proteome</keyword>
<reference evidence="1" key="1">
    <citation type="submission" date="2022-04" db="EMBL/GenBank/DDBJ databases">
        <title>Complete genome sequence of a cyanobacterium, Nostoc sp. SO-36, isolated in Antarctica.</title>
        <authorList>
            <person name="Kanesaki Y."/>
            <person name="Effendi D."/>
            <person name="Sakamoto T."/>
            <person name="Ohtani S."/>
            <person name="Awai K."/>
        </authorList>
    </citation>
    <scope>NUCLEOTIDE SEQUENCE</scope>
    <source>
        <strain evidence="1">SO-36</strain>
    </source>
</reference>
<accession>A0ABM7ZA55</accession>
<proteinExistence type="predicted"/>
<dbReference type="RefSeq" id="WP_251957593.1">
    <property type="nucleotide sequence ID" value="NZ_AP025732.1"/>
</dbReference>
<evidence type="ECO:0000313" key="2">
    <source>
        <dbReference type="Proteomes" id="UP001055453"/>
    </source>
</evidence>